<dbReference type="GO" id="GO:0006637">
    <property type="term" value="P:acyl-CoA metabolic process"/>
    <property type="evidence" value="ECO:0007669"/>
    <property type="project" value="InterPro"/>
</dbReference>
<comment type="catalytic activity">
    <reaction evidence="5">
        <text>a fatty acyl-CoA + H2O = a fatty acid + CoA + H(+)</text>
        <dbReference type="Rhea" id="RHEA:16781"/>
        <dbReference type="ChEBI" id="CHEBI:15377"/>
        <dbReference type="ChEBI" id="CHEBI:15378"/>
        <dbReference type="ChEBI" id="CHEBI:28868"/>
        <dbReference type="ChEBI" id="CHEBI:57287"/>
        <dbReference type="ChEBI" id="CHEBI:77636"/>
        <dbReference type="EC" id="3.1.2.20"/>
    </reaction>
    <physiologicalReaction direction="left-to-right" evidence="5">
        <dbReference type="Rhea" id="RHEA:16782"/>
    </physiologicalReaction>
</comment>
<dbReference type="Gene3D" id="2.40.160.210">
    <property type="entry name" value="Acyl-CoA thioesterase, double hotdog domain"/>
    <property type="match status" value="1"/>
</dbReference>
<feature type="domain" description="Acyl-CoA thioesterase-like N-terminal HotDog" evidence="9">
    <location>
        <begin position="33"/>
        <end position="108"/>
    </location>
</feature>
<dbReference type="RefSeq" id="WP_094764901.1">
    <property type="nucleotide sequence ID" value="NZ_FUKQ01000035.1"/>
</dbReference>
<sequence>MPQTTEELVQLLDLEEIEIGLFRGAQPQTELQRTYGGQVLAQSLMAAYGTVTEDRMCHSLHAYFLRGGMPDKPIIYDVENVRDGGAFSSRRVVARQGGRPIFNMNANFHINEGGLDHSDPMPRGVPAPEDCPSLVQMMKERFGASSSFFSEWDALDVRFAGDSGHSKQIERGAHQAHMRVWVRTTSALPDDQRLHQAVLAYLSDITILSVSTVPHEVVFHSPSMSIASLDHAMWFHRPVRADEWVLYDQVSPSASNALGFSTGRLVQGNALMASCSQEGMIRVVK</sequence>
<comment type="similarity">
    <text evidence="1">Belongs to the C/M/P thioester hydrolase family.</text>
</comment>
<dbReference type="Proteomes" id="UP000188342">
    <property type="component" value="Unassembled WGS sequence"/>
</dbReference>
<dbReference type="STRING" id="1255658.FM114_09440"/>
<evidence type="ECO:0000259" key="8">
    <source>
        <dbReference type="Pfam" id="PF02551"/>
    </source>
</evidence>
<dbReference type="InterPro" id="IPR049449">
    <property type="entry name" value="TesB_ACOT8-like_N"/>
</dbReference>
<evidence type="ECO:0000313" key="11">
    <source>
        <dbReference type="Proteomes" id="UP000188342"/>
    </source>
</evidence>
<evidence type="ECO:0000256" key="2">
    <source>
        <dbReference type="ARBA" id="ARBA00011881"/>
    </source>
</evidence>
<dbReference type="CDD" id="cd03445">
    <property type="entry name" value="Thioesterase_II_repeat2"/>
    <property type="match status" value="1"/>
</dbReference>
<proteinExistence type="inferred from homology"/>
<evidence type="ECO:0000313" key="10">
    <source>
        <dbReference type="EMBL" id="SJN35259.1"/>
    </source>
</evidence>
<keyword evidence="3 10" id="KW-0378">Hydrolase</keyword>
<dbReference type="InterPro" id="IPR042171">
    <property type="entry name" value="Acyl-CoA_hotdog"/>
</dbReference>
<evidence type="ECO:0000256" key="1">
    <source>
        <dbReference type="ARBA" id="ARBA00006538"/>
    </source>
</evidence>
<dbReference type="InterPro" id="IPR025652">
    <property type="entry name" value="TesB_C"/>
</dbReference>
<comment type="subunit">
    <text evidence="2">Homotetramer.</text>
</comment>
<dbReference type="InterPro" id="IPR003703">
    <property type="entry name" value="Acyl_CoA_thio"/>
</dbReference>
<organism evidence="10 11">
    <name type="scientific">Luteococcus japonicus LSP_Lj1</name>
    <dbReference type="NCBI Taxonomy" id="1255658"/>
    <lineage>
        <taxon>Bacteria</taxon>
        <taxon>Bacillati</taxon>
        <taxon>Actinomycetota</taxon>
        <taxon>Actinomycetes</taxon>
        <taxon>Propionibacteriales</taxon>
        <taxon>Propionibacteriaceae</taxon>
        <taxon>Luteococcus</taxon>
    </lineage>
</organism>
<keyword evidence="4" id="KW-0443">Lipid metabolism</keyword>
<dbReference type="SUPFAM" id="SSF54637">
    <property type="entry name" value="Thioesterase/thiol ester dehydrase-isomerase"/>
    <property type="match status" value="2"/>
</dbReference>
<accession>A0A1R4JTE7</accession>
<dbReference type="FunFam" id="2.40.160.210:FF:000001">
    <property type="entry name" value="Acyl-CoA thioesterase II"/>
    <property type="match status" value="1"/>
</dbReference>
<dbReference type="PANTHER" id="PTHR11066:SF34">
    <property type="entry name" value="ACYL-COENZYME A THIOESTERASE 8"/>
    <property type="match status" value="1"/>
</dbReference>
<dbReference type="GO" id="GO:0009062">
    <property type="term" value="P:fatty acid catabolic process"/>
    <property type="evidence" value="ECO:0007669"/>
    <property type="project" value="TreeGrafter"/>
</dbReference>
<evidence type="ECO:0000256" key="4">
    <source>
        <dbReference type="ARBA" id="ARBA00023098"/>
    </source>
</evidence>
<keyword evidence="11" id="KW-1185">Reference proteome</keyword>
<dbReference type="GO" id="GO:0047617">
    <property type="term" value="F:fatty acyl-CoA hydrolase activity"/>
    <property type="evidence" value="ECO:0007669"/>
    <property type="project" value="UniProtKB-EC"/>
</dbReference>
<evidence type="ECO:0000256" key="6">
    <source>
        <dbReference type="ARBA" id="ARBA00071120"/>
    </source>
</evidence>
<dbReference type="CDD" id="cd03444">
    <property type="entry name" value="Thioesterase_II_repeat1"/>
    <property type="match status" value="1"/>
</dbReference>
<gene>
    <name evidence="10" type="ORF">FM114_09440</name>
</gene>
<protein>
    <recommendedName>
        <fullName evidence="6">Acyl-CoA thioesterase 2</fullName>
    </recommendedName>
    <alternativeName>
        <fullName evidence="7">Thioesterase II</fullName>
    </alternativeName>
</protein>
<name>A0A1R4JTE7_9ACTN</name>
<dbReference type="Pfam" id="PF02551">
    <property type="entry name" value="Acyl_CoA_thio"/>
    <property type="match status" value="1"/>
</dbReference>
<dbReference type="EMBL" id="FUKQ01000035">
    <property type="protein sequence ID" value="SJN35259.1"/>
    <property type="molecule type" value="Genomic_DNA"/>
</dbReference>
<evidence type="ECO:0000259" key="9">
    <source>
        <dbReference type="Pfam" id="PF13622"/>
    </source>
</evidence>
<dbReference type="InterPro" id="IPR029069">
    <property type="entry name" value="HotDog_dom_sf"/>
</dbReference>
<evidence type="ECO:0000256" key="3">
    <source>
        <dbReference type="ARBA" id="ARBA00022801"/>
    </source>
</evidence>
<dbReference type="PANTHER" id="PTHR11066">
    <property type="entry name" value="ACYL-COA THIOESTERASE"/>
    <property type="match status" value="1"/>
</dbReference>
<dbReference type="Pfam" id="PF13622">
    <property type="entry name" value="4HBT_3"/>
    <property type="match status" value="1"/>
</dbReference>
<evidence type="ECO:0000256" key="7">
    <source>
        <dbReference type="ARBA" id="ARBA00079653"/>
    </source>
</evidence>
<dbReference type="OrthoDB" id="9781019at2"/>
<feature type="domain" description="Acyl-CoA thioesterase 2 C-terminal" evidence="8">
    <location>
        <begin position="154"/>
        <end position="280"/>
    </location>
</feature>
<reference evidence="10 11" key="1">
    <citation type="submission" date="2017-02" db="EMBL/GenBank/DDBJ databases">
        <authorList>
            <person name="Peterson S.W."/>
        </authorList>
    </citation>
    <scope>NUCLEOTIDE SEQUENCE [LARGE SCALE GENOMIC DNA]</scope>
    <source>
        <strain evidence="10 11">LSP_Lj1</strain>
    </source>
</reference>
<evidence type="ECO:0000256" key="5">
    <source>
        <dbReference type="ARBA" id="ARBA00050943"/>
    </source>
</evidence>
<dbReference type="AlphaFoldDB" id="A0A1R4JTE7"/>